<dbReference type="RefSeq" id="WP_167969954.1">
    <property type="nucleotide sequence ID" value="NZ_BHZG01000121.1"/>
</dbReference>
<proteinExistence type="predicted"/>
<keyword evidence="3" id="KW-1185">Reference proteome</keyword>
<comment type="caution">
    <text evidence="2">The sequence shown here is derived from an EMBL/GenBank/DDBJ whole genome shotgun (WGS) entry which is preliminary data.</text>
</comment>
<dbReference type="Proteomes" id="UP000578686">
    <property type="component" value="Unassembled WGS sequence"/>
</dbReference>
<feature type="region of interest" description="Disordered" evidence="1">
    <location>
        <begin position="71"/>
        <end position="104"/>
    </location>
</feature>
<reference evidence="2 3" key="1">
    <citation type="submission" date="2020-03" db="EMBL/GenBank/DDBJ databases">
        <title>Draft genome of Streptomyces sp. ventii, isolated from the Axial Seamount in the Pacific Ocean, and resequencing of the two type strains Streptomyces lonarensis strain NCL 716 and Streptomyces bohaiensis strain 11A07.</title>
        <authorList>
            <person name="Loughran R.M."/>
            <person name="Pfannmuller K.M."/>
            <person name="Wasson B.J."/>
            <person name="Deadmond M.C."/>
            <person name="Paddock B.E."/>
            <person name="Koyack M.J."/>
            <person name="Gallegos D.A."/>
            <person name="Mitchell E.A."/>
            <person name="Ushijima B."/>
            <person name="Saw J.H."/>
            <person name="Mcphail K.L."/>
            <person name="Videau P."/>
        </authorList>
    </citation>
    <scope>NUCLEOTIDE SEQUENCE [LARGE SCALE GENOMIC DNA]</scope>
    <source>
        <strain evidence="2 3">NCL716</strain>
    </source>
</reference>
<sequence length="104" mass="10865">MTAPRATPAVRARSLRLTANEIRIGDLVAFGGTTLAVTFREHRGGVVRLELGTLARVTLAPAVALTVTRPTRLLPGEPRPARPGRRRTADAPGGGTARIPAVGP</sequence>
<protein>
    <submittedName>
        <fullName evidence="2">Uncharacterized protein</fullName>
    </submittedName>
</protein>
<organism evidence="2 3">
    <name type="scientific">Streptomyces lonarensis</name>
    <dbReference type="NCBI Taxonomy" id="700599"/>
    <lineage>
        <taxon>Bacteria</taxon>
        <taxon>Bacillati</taxon>
        <taxon>Actinomycetota</taxon>
        <taxon>Actinomycetes</taxon>
        <taxon>Kitasatosporales</taxon>
        <taxon>Streptomycetaceae</taxon>
        <taxon>Streptomyces</taxon>
    </lineage>
</organism>
<evidence type="ECO:0000313" key="3">
    <source>
        <dbReference type="Proteomes" id="UP000578686"/>
    </source>
</evidence>
<evidence type="ECO:0000256" key="1">
    <source>
        <dbReference type="SAM" id="MobiDB-lite"/>
    </source>
</evidence>
<dbReference type="AlphaFoldDB" id="A0A7X6D0Z5"/>
<gene>
    <name evidence="2" type="ORF">HCN56_11335</name>
</gene>
<accession>A0A7X6D0Z5</accession>
<name>A0A7X6D0Z5_9ACTN</name>
<evidence type="ECO:0000313" key="2">
    <source>
        <dbReference type="EMBL" id="NJQ06157.1"/>
    </source>
</evidence>
<dbReference type="EMBL" id="JAAVJD010000068">
    <property type="protein sequence ID" value="NJQ06157.1"/>
    <property type="molecule type" value="Genomic_DNA"/>
</dbReference>